<sequence>MAHSMLFRLYAAVDIDLSELLKMLNCGIFADFHPERGWYPSHYFVNRPLSSIVHYHRSQPESFNKEYFAIVDRADWKSDGVLAVNLAYEGFIDAARLKANVAGSAIPSVSGRLDWRGAILEFVNRPSFAVYAVADSFEGEPEKLLNALNFGLQSRKDTVVPVCALLLHPAASDDVGPVVQLHAEVVAEGKRDPAYFIFADEADVDVYGVLIVRVSGDGEVDTHRKPVDVAAEVLTWVQAGLYTWQEEKDWDDEQREVEQ</sequence>
<reference evidence="1" key="1">
    <citation type="submission" date="2021-03" db="EMBL/GenBank/DDBJ databases">
        <authorList>
            <person name="Tagirdzhanova G."/>
        </authorList>
    </citation>
    <scope>NUCLEOTIDE SEQUENCE</scope>
</reference>
<proteinExistence type="predicted"/>
<organism evidence="1 2">
    <name type="scientific">Imshaugia aleurites</name>
    <dbReference type="NCBI Taxonomy" id="172621"/>
    <lineage>
        <taxon>Eukaryota</taxon>
        <taxon>Fungi</taxon>
        <taxon>Dikarya</taxon>
        <taxon>Ascomycota</taxon>
        <taxon>Pezizomycotina</taxon>
        <taxon>Lecanoromycetes</taxon>
        <taxon>OSLEUM clade</taxon>
        <taxon>Lecanoromycetidae</taxon>
        <taxon>Lecanorales</taxon>
        <taxon>Lecanorineae</taxon>
        <taxon>Parmeliaceae</taxon>
        <taxon>Imshaugia</taxon>
    </lineage>
</organism>
<dbReference type="Proteomes" id="UP000664534">
    <property type="component" value="Unassembled WGS sequence"/>
</dbReference>
<keyword evidence="2" id="KW-1185">Reference proteome</keyword>
<protein>
    <submittedName>
        <fullName evidence="1">Uncharacterized protein</fullName>
    </submittedName>
</protein>
<dbReference type="EMBL" id="CAJPDT010000033">
    <property type="protein sequence ID" value="CAF9923533.1"/>
    <property type="molecule type" value="Genomic_DNA"/>
</dbReference>
<accession>A0A8H3FKE8</accession>
<dbReference type="AlphaFoldDB" id="A0A8H3FKE8"/>
<comment type="caution">
    <text evidence="1">The sequence shown here is derived from an EMBL/GenBank/DDBJ whole genome shotgun (WGS) entry which is preliminary data.</text>
</comment>
<evidence type="ECO:0000313" key="1">
    <source>
        <dbReference type="EMBL" id="CAF9923533.1"/>
    </source>
</evidence>
<name>A0A8H3FKE8_9LECA</name>
<evidence type="ECO:0000313" key="2">
    <source>
        <dbReference type="Proteomes" id="UP000664534"/>
    </source>
</evidence>
<dbReference type="OrthoDB" id="4864163at2759"/>
<gene>
    <name evidence="1" type="ORF">IMSHALPRED_005953</name>
</gene>